<dbReference type="Pfam" id="PF07716">
    <property type="entry name" value="bZIP_2"/>
    <property type="match status" value="1"/>
</dbReference>
<evidence type="ECO:0000313" key="3">
    <source>
        <dbReference type="EMBL" id="RZC47336.1"/>
    </source>
</evidence>
<dbReference type="SMART" id="SM00338">
    <property type="entry name" value="BRLZ"/>
    <property type="match status" value="1"/>
</dbReference>
<proteinExistence type="predicted"/>
<gene>
    <name evidence="3" type="ORF">C5167_040280</name>
</gene>
<dbReference type="InterPro" id="IPR004827">
    <property type="entry name" value="bZIP"/>
</dbReference>
<dbReference type="Proteomes" id="UP000316621">
    <property type="component" value="Chromosome 1"/>
</dbReference>
<dbReference type="GO" id="GO:0000981">
    <property type="term" value="F:DNA-binding transcription factor activity, RNA polymerase II-specific"/>
    <property type="evidence" value="ECO:0007669"/>
    <property type="project" value="TreeGrafter"/>
</dbReference>
<evidence type="ECO:0000313" key="4">
    <source>
        <dbReference type="Proteomes" id="UP000316621"/>
    </source>
</evidence>
<feature type="region of interest" description="Disordered" evidence="1">
    <location>
        <begin position="276"/>
        <end position="295"/>
    </location>
</feature>
<evidence type="ECO:0000259" key="2">
    <source>
        <dbReference type="PROSITE" id="PS50217"/>
    </source>
</evidence>
<feature type="domain" description="BZIP" evidence="2">
    <location>
        <begin position="135"/>
        <end position="201"/>
    </location>
</feature>
<dbReference type="GO" id="GO:0000978">
    <property type="term" value="F:RNA polymerase II cis-regulatory region sequence-specific DNA binding"/>
    <property type="evidence" value="ECO:0007669"/>
    <property type="project" value="TreeGrafter"/>
</dbReference>
<dbReference type="GO" id="GO:0006351">
    <property type="term" value="P:DNA-templated transcription"/>
    <property type="evidence" value="ECO:0007669"/>
    <property type="project" value="InterPro"/>
</dbReference>
<organism evidence="3 4">
    <name type="scientific">Papaver somniferum</name>
    <name type="common">Opium poppy</name>
    <dbReference type="NCBI Taxonomy" id="3469"/>
    <lineage>
        <taxon>Eukaryota</taxon>
        <taxon>Viridiplantae</taxon>
        <taxon>Streptophyta</taxon>
        <taxon>Embryophyta</taxon>
        <taxon>Tracheophyta</taxon>
        <taxon>Spermatophyta</taxon>
        <taxon>Magnoliopsida</taxon>
        <taxon>Ranunculales</taxon>
        <taxon>Papaveraceae</taxon>
        <taxon>Papaveroideae</taxon>
        <taxon>Papaver</taxon>
    </lineage>
</organism>
<dbReference type="CDD" id="cd14686">
    <property type="entry name" value="bZIP"/>
    <property type="match status" value="1"/>
</dbReference>
<dbReference type="Gene3D" id="1.20.5.170">
    <property type="match status" value="1"/>
</dbReference>
<protein>
    <recommendedName>
        <fullName evidence="2">BZIP domain-containing protein</fullName>
    </recommendedName>
</protein>
<dbReference type="PANTHER" id="PTHR23334:SF49">
    <property type="entry name" value="BASIC LEUCINE ZIPPER 23"/>
    <property type="match status" value="1"/>
</dbReference>
<dbReference type="SUPFAM" id="SSF57959">
    <property type="entry name" value="Leucine zipper domain"/>
    <property type="match status" value="1"/>
</dbReference>
<reference evidence="3 4" key="1">
    <citation type="journal article" date="2018" name="Science">
        <title>The opium poppy genome and morphinan production.</title>
        <authorList>
            <person name="Guo L."/>
            <person name="Winzer T."/>
            <person name="Yang X."/>
            <person name="Li Y."/>
            <person name="Ning Z."/>
            <person name="He Z."/>
            <person name="Teodor R."/>
            <person name="Lu Y."/>
            <person name="Bowser T.A."/>
            <person name="Graham I.A."/>
            <person name="Ye K."/>
        </authorList>
    </citation>
    <scope>NUCLEOTIDE SEQUENCE [LARGE SCALE GENOMIC DNA]</scope>
    <source>
        <strain evidence="4">cv. HN1</strain>
        <tissue evidence="3">Leaves</tissue>
    </source>
</reference>
<dbReference type="PANTHER" id="PTHR23334">
    <property type="entry name" value="CCAAT/ENHANCER BINDING PROTEIN"/>
    <property type="match status" value="1"/>
</dbReference>
<evidence type="ECO:0000256" key="1">
    <source>
        <dbReference type="SAM" id="MobiDB-lite"/>
    </source>
</evidence>
<sequence length="295" mass="32707">MSSASNLAGAYDVNDIQYHGLDDQDVDVSDGLQNDGFGASDGNYLPCVWNNSSAYNEFLEFGQTNVSCAVDSCFFNDILDHTHESDHHTNTPNQPEQGTSQNLDLPHSPTFINFGTKALPVEEKTTTEETDESDDKKSKKRPHGNRESVRKYRERKKARQASMEDELNRMRIVNQQLIKRMQGLSALEQEVERFKCLLVEIRGRIKGVLGSFPYKNPKNGIGVIPQNMPRPSTSAGACEVNQCDHQCTAGLDNNSGFNESLELGQANVRLSTTNLNSSTAAKRRKGKSSNKCTAE</sequence>
<dbReference type="EMBL" id="CM010715">
    <property type="protein sequence ID" value="RZC47336.1"/>
    <property type="molecule type" value="Genomic_DNA"/>
</dbReference>
<name>A0A4Y7IGZ9_PAPSO</name>
<dbReference type="PROSITE" id="PS50217">
    <property type="entry name" value="BZIP"/>
    <property type="match status" value="1"/>
</dbReference>
<keyword evidence="4" id="KW-1185">Reference proteome</keyword>
<dbReference type="InterPro" id="IPR046347">
    <property type="entry name" value="bZIP_sf"/>
</dbReference>
<feature type="region of interest" description="Disordered" evidence="1">
    <location>
        <begin position="84"/>
        <end position="163"/>
    </location>
</feature>
<dbReference type="Gramene" id="RZC47336">
    <property type="protein sequence ID" value="RZC47336"/>
    <property type="gene ID" value="C5167_040280"/>
</dbReference>
<feature type="compositionally biased region" description="Polar residues" evidence="1">
    <location>
        <begin position="90"/>
        <end position="103"/>
    </location>
</feature>
<accession>A0A4Y7IGZ9</accession>
<dbReference type="AlphaFoldDB" id="A0A4Y7IGZ9"/>
<dbReference type="InterPro" id="IPR031106">
    <property type="entry name" value="C/EBP"/>
</dbReference>